<dbReference type="GeneID" id="69588997"/>
<evidence type="ECO:0008006" key="4">
    <source>
        <dbReference type="Google" id="ProtNLM"/>
    </source>
</evidence>
<protein>
    <recommendedName>
        <fullName evidence="4">Lipocalin-like domain-containing protein</fullName>
    </recommendedName>
</protein>
<name>A0A174R390_9BACE</name>
<dbReference type="Gene3D" id="2.40.128.490">
    <property type="entry name" value="Uncharacterised protein PF14869, DUF4488"/>
    <property type="match status" value="1"/>
</dbReference>
<evidence type="ECO:0000313" key="2">
    <source>
        <dbReference type="EMBL" id="CUP79894.1"/>
    </source>
</evidence>
<dbReference type="Proteomes" id="UP000095606">
    <property type="component" value="Unassembled WGS sequence"/>
</dbReference>
<reference evidence="2 3" key="1">
    <citation type="submission" date="2015-09" db="EMBL/GenBank/DDBJ databases">
        <authorList>
            <consortium name="Pathogen Informatics"/>
        </authorList>
    </citation>
    <scope>NUCLEOTIDE SEQUENCE [LARGE SCALE GENOMIC DNA]</scope>
    <source>
        <strain evidence="2 3">2789STDY5834846</strain>
    </source>
</reference>
<organism evidence="2 3">
    <name type="scientific">Bacteroides faecis</name>
    <dbReference type="NCBI Taxonomy" id="674529"/>
    <lineage>
        <taxon>Bacteria</taxon>
        <taxon>Pseudomonadati</taxon>
        <taxon>Bacteroidota</taxon>
        <taxon>Bacteroidia</taxon>
        <taxon>Bacteroidales</taxon>
        <taxon>Bacteroidaceae</taxon>
        <taxon>Bacteroides</taxon>
    </lineage>
</organism>
<feature type="chain" id="PRO_5041045555" description="Lipocalin-like domain-containing protein" evidence="1">
    <location>
        <begin position="25"/>
        <end position="145"/>
    </location>
</feature>
<sequence>MKTKFCKILLAVSFLFLVSDLCMSQNLKGIWKLVQSDDTSQVVRYKVLDKDGNYFNVDAYVKNAVDIDGRNSDGVFCPYKITRSGEYSIITKGLYCEKLRNEHGRSANAIVPISYRIDGKKMTLLFQLGNSVYREVYQKVPELGK</sequence>
<dbReference type="RefSeq" id="WP_055270286.1">
    <property type="nucleotide sequence ID" value="NZ_CABMFH010000030.1"/>
</dbReference>
<evidence type="ECO:0000256" key="1">
    <source>
        <dbReference type="SAM" id="SignalP"/>
    </source>
</evidence>
<feature type="signal peptide" evidence="1">
    <location>
        <begin position="1"/>
        <end position="24"/>
    </location>
</feature>
<keyword evidence="1" id="KW-0732">Signal</keyword>
<accession>A0A174R390</accession>
<gene>
    <name evidence="2" type="ORF">ERS852461_03406</name>
</gene>
<accession>A0A3E5G3X4</accession>
<dbReference type="AlphaFoldDB" id="A0A174R390"/>
<evidence type="ECO:0000313" key="3">
    <source>
        <dbReference type="Proteomes" id="UP000095606"/>
    </source>
</evidence>
<proteinExistence type="predicted"/>
<dbReference type="EMBL" id="CZAE01000018">
    <property type="protein sequence ID" value="CUP79894.1"/>
    <property type="molecule type" value="Genomic_DNA"/>
</dbReference>